<dbReference type="OrthoDB" id="9808779at2"/>
<dbReference type="InterPro" id="IPR014718">
    <property type="entry name" value="GH-type_carb-bd"/>
</dbReference>
<dbReference type="GO" id="GO:0030246">
    <property type="term" value="F:carbohydrate binding"/>
    <property type="evidence" value="ECO:0007669"/>
    <property type="project" value="InterPro"/>
</dbReference>
<dbReference type="CDD" id="cd09021">
    <property type="entry name" value="Aldose_epim_Ec_YphB"/>
    <property type="match status" value="1"/>
</dbReference>
<dbReference type="Pfam" id="PF01263">
    <property type="entry name" value="Aldose_epim"/>
    <property type="match status" value="1"/>
</dbReference>
<proteinExistence type="predicted"/>
<gene>
    <name evidence="1" type="ORF">KT71_04430</name>
</gene>
<name>A4A8Y3_9GAMM</name>
<sequence length="287" mass="31526">MHLECHGLRLEISPREGAALVALQSRRGDRWCDWLVDRELASSTGTPACFPLIPFANRIAHGELEFSPQRLAANRPDLSAHPIHGYAWQAPWDLDWQKDDALQLSYDGSDDPWPCQYRASMVFALAPGELRITLKLSHRGVGEMPAGLGLHPAFPSEGLLSVQADCAAFLAVDDDGLPSAIHRDAQECADLAEGRVPARGVDSDFVDWKHKATLLWRDRALSLSADPVFSALHVFRPGDKALLCLEPVSHLTGAMARERLPSIPSPQMLGSGETLEGSIRFHLEDFS</sequence>
<evidence type="ECO:0000313" key="2">
    <source>
        <dbReference type="Proteomes" id="UP000019205"/>
    </source>
</evidence>
<dbReference type="Proteomes" id="UP000019205">
    <property type="component" value="Chromosome"/>
</dbReference>
<keyword evidence="2" id="KW-1185">Reference proteome</keyword>
<dbReference type="HOGENOM" id="CLU_052486_0_0_6"/>
<dbReference type="InterPro" id="IPR008183">
    <property type="entry name" value="Aldose_1/G6P_1-epimerase"/>
</dbReference>
<comment type="caution">
    <text evidence="1">The sequence shown here is derived from an EMBL/GenBank/DDBJ whole genome shotgun (WGS) entry which is preliminary data.</text>
</comment>
<dbReference type="GO" id="GO:0005975">
    <property type="term" value="P:carbohydrate metabolic process"/>
    <property type="evidence" value="ECO:0007669"/>
    <property type="project" value="InterPro"/>
</dbReference>
<reference evidence="1 2" key="1">
    <citation type="journal article" date="2007" name="Proc. Natl. Acad. Sci. U.S.A.">
        <title>Characterization of a marine gammaproteobacterium capable of aerobic anoxygenic photosynthesis.</title>
        <authorList>
            <person name="Fuchs B.M."/>
            <person name="Spring S."/>
            <person name="Teeling H."/>
            <person name="Quast C."/>
            <person name="Wulf J."/>
            <person name="Schattenhofer M."/>
            <person name="Yan S."/>
            <person name="Ferriera S."/>
            <person name="Johnson J."/>
            <person name="Glockner F.O."/>
            <person name="Amann R."/>
        </authorList>
    </citation>
    <scope>NUCLEOTIDE SEQUENCE [LARGE SCALE GENOMIC DNA]</scope>
    <source>
        <strain evidence="1">KT71</strain>
    </source>
</reference>
<dbReference type="STRING" id="314285.KT71_04430"/>
<dbReference type="SUPFAM" id="SSF74650">
    <property type="entry name" value="Galactose mutarotase-like"/>
    <property type="match status" value="1"/>
</dbReference>
<organism evidence="1 2">
    <name type="scientific">Congregibacter litoralis KT71</name>
    <dbReference type="NCBI Taxonomy" id="314285"/>
    <lineage>
        <taxon>Bacteria</taxon>
        <taxon>Pseudomonadati</taxon>
        <taxon>Pseudomonadota</taxon>
        <taxon>Gammaproteobacteria</taxon>
        <taxon>Cellvibrionales</taxon>
        <taxon>Halieaceae</taxon>
        <taxon>Congregibacter</taxon>
    </lineage>
</organism>
<protein>
    <submittedName>
        <fullName evidence="1">Galactose mutarotase</fullName>
    </submittedName>
</protein>
<dbReference type="GO" id="GO:0016853">
    <property type="term" value="F:isomerase activity"/>
    <property type="evidence" value="ECO:0007669"/>
    <property type="project" value="InterPro"/>
</dbReference>
<dbReference type="InterPro" id="IPR011013">
    <property type="entry name" value="Gal_mutarotase_sf_dom"/>
</dbReference>
<reference evidence="1 2" key="2">
    <citation type="journal article" date="2009" name="PLoS ONE">
        <title>The photosynthetic apparatus and its regulation in the aerobic gammaproteobacterium Congregibacter litoralis gen. nov., sp. nov.</title>
        <authorList>
            <person name="Spring S."/>
            <person name="Lunsdorf H."/>
            <person name="Fuchs B.M."/>
            <person name="Tindall B.J."/>
        </authorList>
    </citation>
    <scope>NUCLEOTIDE SEQUENCE [LARGE SCALE GENOMIC DNA]</scope>
    <source>
        <strain evidence="1">KT71</strain>
    </source>
</reference>
<accession>A4A8Y3</accession>
<dbReference type="EMBL" id="AAOA02000002">
    <property type="protein sequence ID" value="EAQ97525.2"/>
    <property type="molecule type" value="Genomic_DNA"/>
</dbReference>
<evidence type="ECO:0000313" key="1">
    <source>
        <dbReference type="EMBL" id="EAQ97525.2"/>
    </source>
</evidence>
<dbReference type="Gene3D" id="2.70.98.10">
    <property type="match status" value="1"/>
</dbReference>
<dbReference type="AlphaFoldDB" id="A4A8Y3"/>
<dbReference type="eggNOG" id="COG2017">
    <property type="taxonomic scope" value="Bacteria"/>
</dbReference>